<evidence type="ECO:0000313" key="2">
    <source>
        <dbReference type="Proteomes" id="UP001165960"/>
    </source>
</evidence>
<name>A0ACC2UP06_9FUNG</name>
<dbReference type="Proteomes" id="UP001165960">
    <property type="component" value="Unassembled WGS sequence"/>
</dbReference>
<dbReference type="EMBL" id="QTSX02000102">
    <property type="protein sequence ID" value="KAJ9088625.1"/>
    <property type="molecule type" value="Genomic_DNA"/>
</dbReference>
<reference evidence="1" key="1">
    <citation type="submission" date="2022-04" db="EMBL/GenBank/DDBJ databases">
        <title>Genome of the entomopathogenic fungus Entomophthora muscae.</title>
        <authorList>
            <person name="Elya C."/>
            <person name="Lovett B.R."/>
            <person name="Lee E."/>
            <person name="Macias A.M."/>
            <person name="Hajek A.E."/>
            <person name="De Bivort B.L."/>
            <person name="Kasson M.T."/>
            <person name="De Fine Licht H.H."/>
            <person name="Stajich J.E."/>
        </authorList>
    </citation>
    <scope>NUCLEOTIDE SEQUENCE</scope>
    <source>
        <strain evidence="1">Berkeley</strain>
    </source>
</reference>
<protein>
    <submittedName>
        <fullName evidence="1">Uncharacterized protein</fullName>
    </submittedName>
</protein>
<proteinExistence type="predicted"/>
<accession>A0ACC2UP06</accession>
<keyword evidence="2" id="KW-1185">Reference proteome</keyword>
<evidence type="ECO:0000313" key="1">
    <source>
        <dbReference type="EMBL" id="KAJ9088625.1"/>
    </source>
</evidence>
<sequence>MLAHILWWALPSGPTGCLPISSMNLLQADSMTKTSLQDIIPKELNLLLVEFTFFKLEEEPGLYEGGVILGINEYVIKIYHCAGIHKWEYHFIHKALEDSQIIAKTKGHE</sequence>
<comment type="caution">
    <text evidence="1">The sequence shown here is derived from an EMBL/GenBank/DDBJ whole genome shotgun (WGS) entry which is preliminary data.</text>
</comment>
<gene>
    <name evidence="1" type="ORF">DSO57_1021253</name>
</gene>
<organism evidence="1 2">
    <name type="scientific">Entomophthora muscae</name>
    <dbReference type="NCBI Taxonomy" id="34485"/>
    <lineage>
        <taxon>Eukaryota</taxon>
        <taxon>Fungi</taxon>
        <taxon>Fungi incertae sedis</taxon>
        <taxon>Zoopagomycota</taxon>
        <taxon>Entomophthoromycotina</taxon>
        <taxon>Entomophthoromycetes</taxon>
        <taxon>Entomophthorales</taxon>
        <taxon>Entomophthoraceae</taxon>
        <taxon>Entomophthora</taxon>
    </lineage>
</organism>